<dbReference type="PANTHER" id="PTHR39175:SF1">
    <property type="entry name" value="FAMILY PROTEIN, PUTATIVE (AFU_ORTHOLOGUE AFUA_3G15060)-RELATED"/>
    <property type="match status" value="1"/>
</dbReference>
<reference evidence="2 3" key="1">
    <citation type="submission" date="2022-11" db="EMBL/GenBank/DDBJ databases">
        <title>Minimal conservation of predation-associated metabolite biosynthetic gene clusters underscores biosynthetic potential of Myxococcota including descriptions for ten novel species: Archangium lansinium sp. nov., Myxococcus landrumus sp. nov., Nannocystis bai.</title>
        <authorList>
            <person name="Ahearne A."/>
            <person name="Stevens C."/>
            <person name="Phillips K."/>
        </authorList>
    </citation>
    <scope>NUCLEOTIDE SEQUENCE [LARGE SCALE GENOMIC DNA]</scope>
    <source>
        <strain evidence="2 3">MIWBW</strain>
    </source>
</reference>
<dbReference type="InterPro" id="IPR029068">
    <property type="entry name" value="Glyas_Bleomycin-R_OHBP_Dase"/>
</dbReference>
<dbReference type="Gene3D" id="3.10.180.10">
    <property type="entry name" value="2,3-Dihydroxybiphenyl 1,2-Dioxygenase, domain 1"/>
    <property type="match status" value="1"/>
</dbReference>
<organism evidence="2 3">
    <name type="scientific">Archangium lansingense</name>
    <dbReference type="NCBI Taxonomy" id="2995310"/>
    <lineage>
        <taxon>Bacteria</taxon>
        <taxon>Pseudomonadati</taxon>
        <taxon>Myxococcota</taxon>
        <taxon>Myxococcia</taxon>
        <taxon>Myxococcales</taxon>
        <taxon>Cystobacterineae</taxon>
        <taxon>Archangiaceae</taxon>
        <taxon>Archangium</taxon>
    </lineage>
</organism>
<gene>
    <name evidence="2" type="ORF">OV287_01940</name>
</gene>
<evidence type="ECO:0000313" key="2">
    <source>
        <dbReference type="EMBL" id="MCY1073233.1"/>
    </source>
</evidence>
<protein>
    <submittedName>
        <fullName evidence="2">VOC family protein</fullName>
    </submittedName>
</protein>
<dbReference type="PROSITE" id="PS51819">
    <property type="entry name" value="VOC"/>
    <property type="match status" value="1"/>
</dbReference>
<proteinExistence type="predicted"/>
<dbReference type="InterPro" id="IPR037523">
    <property type="entry name" value="VOC_core"/>
</dbReference>
<comment type="caution">
    <text evidence="2">The sequence shown here is derived from an EMBL/GenBank/DDBJ whole genome shotgun (WGS) entry which is preliminary data.</text>
</comment>
<sequence length="128" mass="14320">MAHPVRILRLNHVQLTIPKGMEDAARAFYCGTLGMSEIAKPDALKGRGGFWLQLPGIQVHIGTEDGVERLRTKAHPAFEVEELDAVRHVLEQAGLQPEDGVPIPGMRRFECRDPFGNRLEFLQIEPGR</sequence>
<name>A0ABT3ZUZ2_9BACT</name>
<dbReference type="EMBL" id="JAPNKA010000001">
    <property type="protein sequence ID" value="MCY1073233.1"/>
    <property type="molecule type" value="Genomic_DNA"/>
</dbReference>
<keyword evidence="3" id="KW-1185">Reference proteome</keyword>
<dbReference type="Proteomes" id="UP001207654">
    <property type="component" value="Unassembled WGS sequence"/>
</dbReference>
<evidence type="ECO:0000313" key="3">
    <source>
        <dbReference type="Proteomes" id="UP001207654"/>
    </source>
</evidence>
<feature type="domain" description="VOC" evidence="1">
    <location>
        <begin position="9"/>
        <end position="124"/>
    </location>
</feature>
<dbReference type="InterPro" id="IPR004360">
    <property type="entry name" value="Glyas_Fos-R_dOase_dom"/>
</dbReference>
<dbReference type="RefSeq" id="WP_267532247.1">
    <property type="nucleotide sequence ID" value="NZ_JAPNKA010000001.1"/>
</dbReference>
<dbReference type="PANTHER" id="PTHR39175">
    <property type="entry name" value="FAMILY PROTEIN, PUTATIVE (AFU_ORTHOLOGUE AFUA_3G15060)-RELATED"/>
    <property type="match status" value="1"/>
</dbReference>
<evidence type="ECO:0000259" key="1">
    <source>
        <dbReference type="PROSITE" id="PS51819"/>
    </source>
</evidence>
<dbReference type="SUPFAM" id="SSF54593">
    <property type="entry name" value="Glyoxalase/Bleomycin resistance protein/Dihydroxybiphenyl dioxygenase"/>
    <property type="match status" value="1"/>
</dbReference>
<accession>A0ABT3ZUZ2</accession>
<dbReference type="Pfam" id="PF00903">
    <property type="entry name" value="Glyoxalase"/>
    <property type="match status" value="1"/>
</dbReference>